<name>A0A9Q3L1R0_9BASI</name>
<reference evidence="2" key="1">
    <citation type="submission" date="2021-03" db="EMBL/GenBank/DDBJ databases">
        <title>Draft genome sequence of rust myrtle Austropuccinia psidii MF-1, a brazilian biotype.</title>
        <authorList>
            <person name="Quecine M.C."/>
            <person name="Pachon D.M.R."/>
            <person name="Bonatelli M.L."/>
            <person name="Correr F.H."/>
            <person name="Franceschini L.M."/>
            <person name="Leite T.F."/>
            <person name="Margarido G.R.A."/>
            <person name="Almeida C.A."/>
            <person name="Ferrarezi J.A."/>
            <person name="Labate C.A."/>
        </authorList>
    </citation>
    <scope>NUCLEOTIDE SEQUENCE</scope>
    <source>
        <strain evidence="2">MF-1</strain>
    </source>
</reference>
<comment type="caution">
    <text evidence="2">The sequence shown here is derived from an EMBL/GenBank/DDBJ whole genome shotgun (WGS) entry which is preliminary data.</text>
</comment>
<evidence type="ECO:0000313" key="3">
    <source>
        <dbReference type="Proteomes" id="UP000765509"/>
    </source>
</evidence>
<evidence type="ECO:0000313" key="2">
    <source>
        <dbReference type="EMBL" id="MBW0592125.1"/>
    </source>
</evidence>
<keyword evidence="3" id="KW-1185">Reference proteome</keyword>
<dbReference type="Proteomes" id="UP000765509">
    <property type="component" value="Unassembled WGS sequence"/>
</dbReference>
<accession>A0A9Q3L1R0</accession>
<gene>
    <name evidence="2" type="ORF">O181_131840</name>
</gene>
<feature type="compositionally biased region" description="Polar residues" evidence="1">
    <location>
        <begin position="8"/>
        <end position="18"/>
    </location>
</feature>
<protein>
    <submittedName>
        <fullName evidence="2">Uncharacterized protein</fullName>
    </submittedName>
</protein>
<organism evidence="2 3">
    <name type="scientific">Austropuccinia psidii MF-1</name>
    <dbReference type="NCBI Taxonomy" id="1389203"/>
    <lineage>
        <taxon>Eukaryota</taxon>
        <taxon>Fungi</taxon>
        <taxon>Dikarya</taxon>
        <taxon>Basidiomycota</taxon>
        <taxon>Pucciniomycotina</taxon>
        <taxon>Pucciniomycetes</taxon>
        <taxon>Pucciniales</taxon>
        <taxon>Sphaerophragmiaceae</taxon>
        <taxon>Austropuccinia</taxon>
    </lineage>
</organism>
<sequence>MELKATLEANTGMNTSANHCFGGPGNAKTGSTSRICKFKKGKISKISRDYIVENGTWDYYWEETLIPQILSLKSGSTSFNTEYWDFLYPQYLFKILETET</sequence>
<dbReference type="EMBL" id="AVOT02146763">
    <property type="protein sequence ID" value="MBW0592125.1"/>
    <property type="molecule type" value="Genomic_DNA"/>
</dbReference>
<proteinExistence type="predicted"/>
<feature type="region of interest" description="Disordered" evidence="1">
    <location>
        <begin position="1"/>
        <end position="32"/>
    </location>
</feature>
<dbReference type="AlphaFoldDB" id="A0A9Q3L1R0"/>
<evidence type="ECO:0000256" key="1">
    <source>
        <dbReference type="SAM" id="MobiDB-lite"/>
    </source>
</evidence>